<evidence type="ECO:0000256" key="1">
    <source>
        <dbReference type="ARBA" id="ARBA00023450"/>
    </source>
</evidence>
<comment type="caution">
    <text evidence="3">The sequence shown here is derived from an EMBL/GenBank/DDBJ whole genome shotgun (WGS) entry which is preliminary data.</text>
</comment>
<dbReference type="InterPro" id="IPR003870">
    <property type="entry name" value="DUF222"/>
</dbReference>
<dbReference type="Proteomes" id="UP000676325">
    <property type="component" value="Unassembled WGS sequence"/>
</dbReference>
<keyword evidence="4" id="KW-1185">Reference proteome</keyword>
<comment type="similarity">
    <text evidence="1">Belongs to the Rv1128c/1148c/1588c/1702c/1945/3466 family.</text>
</comment>
<dbReference type="Pfam" id="PF02720">
    <property type="entry name" value="DUF222"/>
    <property type="match status" value="1"/>
</dbReference>
<dbReference type="InterPro" id="IPR002711">
    <property type="entry name" value="HNH"/>
</dbReference>
<sequence>MAEVDARRDEIISACLRIARELEAADLEGAAQLLKLAEVIGTREQADHGQLILALAQIDRVKASRGGLSAWVATHLDATDGRARAIAESARRIGAIPELAEPLASGRIGTDTARVLTRTAKAATGTGIDTVTAVTQALTTAETHGVTAARQQVRALEHTLHPDTGREMIPRQRARSFLRTAELENGMCRIEILLDAVRATTLRSAIDLQTADWLRQAQYDQAHPLPDDVRTTEQINVQALVHLAEIFHNAPAKLRQARFTPPMLYYSPRKKDPAGLSETVYGTVVPQDAVESPEVHLLELDDDGIPIALDGVRIDTNPHTRLATPPQRTALAYRDRHCSHPGCSRPTTYALHAHHKIPFSNGGPTTTRNLTLLCAEHHALTHQQHKHQKLSES</sequence>
<dbReference type="Pfam" id="PF01844">
    <property type="entry name" value="HNH"/>
    <property type="match status" value="1"/>
</dbReference>
<dbReference type="GO" id="GO:0004519">
    <property type="term" value="F:endonuclease activity"/>
    <property type="evidence" value="ECO:0007669"/>
    <property type="project" value="UniProtKB-KW"/>
</dbReference>
<accession>A0A941E9J7</accession>
<keyword evidence="3" id="KW-0378">Hydrolase</keyword>
<dbReference type="SMART" id="SM00507">
    <property type="entry name" value="HNHc"/>
    <property type="match status" value="1"/>
</dbReference>
<gene>
    <name evidence="3" type="ORF">KDK95_12285</name>
</gene>
<keyword evidence="3" id="KW-0540">Nuclease</keyword>
<protein>
    <submittedName>
        <fullName evidence="3">HNH endonuclease</fullName>
    </submittedName>
</protein>
<organism evidence="3 4">
    <name type="scientific">Actinospica acidithermotolerans</name>
    <dbReference type="NCBI Taxonomy" id="2828514"/>
    <lineage>
        <taxon>Bacteria</taxon>
        <taxon>Bacillati</taxon>
        <taxon>Actinomycetota</taxon>
        <taxon>Actinomycetes</taxon>
        <taxon>Catenulisporales</taxon>
        <taxon>Actinospicaceae</taxon>
        <taxon>Actinospica</taxon>
    </lineage>
</organism>
<dbReference type="GO" id="GO:0003676">
    <property type="term" value="F:nucleic acid binding"/>
    <property type="evidence" value="ECO:0007669"/>
    <property type="project" value="InterPro"/>
</dbReference>
<dbReference type="AlphaFoldDB" id="A0A941E9J7"/>
<dbReference type="InterPro" id="IPR003615">
    <property type="entry name" value="HNH_nuc"/>
</dbReference>
<dbReference type="CDD" id="cd00085">
    <property type="entry name" value="HNHc"/>
    <property type="match status" value="1"/>
</dbReference>
<name>A0A941E9J7_9ACTN</name>
<keyword evidence="3" id="KW-0255">Endonuclease</keyword>
<proteinExistence type="inferred from homology"/>
<evidence type="ECO:0000313" key="3">
    <source>
        <dbReference type="EMBL" id="MBR7827087.1"/>
    </source>
</evidence>
<dbReference type="Gene3D" id="1.10.30.50">
    <property type="match status" value="1"/>
</dbReference>
<dbReference type="EMBL" id="JAGSOH010000028">
    <property type="protein sequence ID" value="MBR7827087.1"/>
    <property type="molecule type" value="Genomic_DNA"/>
</dbReference>
<reference evidence="3" key="1">
    <citation type="submission" date="2021-04" db="EMBL/GenBank/DDBJ databases">
        <title>Genome based classification of Actinospica acidithermotolerans sp. nov., an actinobacterium isolated from an Indonesian hot spring.</title>
        <authorList>
            <person name="Kusuma A.B."/>
            <person name="Putra K.E."/>
            <person name="Nafisah S."/>
            <person name="Loh J."/>
            <person name="Nouioui I."/>
            <person name="Goodfellow M."/>
        </authorList>
    </citation>
    <scope>NUCLEOTIDE SEQUENCE</scope>
    <source>
        <strain evidence="3">MGRD01-02</strain>
    </source>
</reference>
<evidence type="ECO:0000313" key="4">
    <source>
        <dbReference type="Proteomes" id="UP000676325"/>
    </source>
</evidence>
<feature type="domain" description="HNH nuclease" evidence="2">
    <location>
        <begin position="326"/>
        <end position="379"/>
    </location>
</feature>
<evidence type="ECO:0000259" key="2">
    <source>
        <dbReference type="SMART" id="SM00507"/>
    </source>
</evidence>
<dbReference type="GO" id="GO:0008270">
    <property type="term" value="F:zinc ion binding"/>
    <property type="evidence" value="ECO:0007669"/>
    <property type="project" value="InterPro"/>
</dbReference>